<dbReference type="EMBL" id="APVH01000043">
    <property type="protein sequence ID" value="EPX76798.1"/>
    <property type="molecule type" value="Genomic_DNA"/>
</dbReference>
<gene>
    <name evidence="1" type="ORF">Salmuc_04684</name>
</gene>
<dbReference type="Proteomes" id="UP000015347">
    <property type="component" value="Unassembled WGS sequence"/>
</dbReference>
<dbReference type="HOGENOM" id="CLU_1569589_0_0_5"/>
<organism evidence="1 2">
    <name type="scientific">Salipiger mucosus DSM 16094</name>
    <dbReference type="NCBI Taxonomy" id="1123237"/>
    <lineage>
        <taxon>Bacteria</taxon>
        <taxon>Pseudomonadati</taxon>
        <taxon>Pseudomonadota</taxon>
        <taxon>Alphaproteobacteria</taxon>
        <taxon>Rhodobacterales</taxon>
        <taxon>Roseobacteraceae</taxon>
        <taxon>Salipiger</taxon>
    </lineage>
</organism>
<sequence length="170" mass="19172">MRKNTKTSEALERLIEGVEAGDTQVRPLAAPVVGTASAELVHRVVHDRCWTSAERFYLRHMPDSFGYELYRSIAYIHTPKTMYMWSGDAKIRDTPRAWLLATLNALRDLPAFLNRDEDPEAEAAPTNWAIVFKDAQVAPEIIDDEDAARARFDAVSASYNCVLFKEVARG</sequence>
<comment type="caution">
    <text evidence="1">The sequence shown here is derived from an EMBL/GenBank/DDBJ whole genome shotgun (WGS) entry which is preliminary data.</text>
</comment>
<evidence type="ECO:0000313" key="1">
    <source>
        <dbReference type="EMBL" id="EPX76798.1"/>
    </source>
</evidence>
<reference evidence="2" key="1">
    <citation type="journal article" date="2014" name="Stand. Genomic Sci.">
        <title>Genome sequence of the exopolysaccharide-producing Salipiger mucosus type strain (DSM 16094(T)), a moderately halophilic member of the Roseobacter clade.</title>
        <authorList>
            <person name="Riedel T."/>
            <person name="Spring S."/>
            <person name="Fiebig A."/>
            <person name="Petersen J."/>
            <person name="Kyrpides N.C."/>
            <person name="Goker M."/>
            <person name="Klenk H.P."/>
        </authorList>
    </citation>
    <scope>NUCLEOTIDE SEQUENCE [LARGE SCALE GENOMIC DNA]</scope>
    <source>
        <strain evidence="2">DSM 16094</strain>
    </source>
</reference>
<evidence type="ECO:0000313" key="2">
    <source>
        <dbReference type="Proteomes" id="UP000015347"/>
    </source>
</evidence>
<keyword evidence="2" id="KW-1185">Reference proteome</keyword>
<dbReference type="RefSeq" id="WP_020041767.1">
    <property type="nucleotide sequence ID" value="NZ_KE557281.1"/>
</dbReference>
<name>S9QAX7_9RHOB</name>
<accession>S9QAX7</accession>
<dbReference type="AlphaFoldDB" id="S9QAX7"/>
<dbReference type="STRING" id="1123237.Salmuc_04684"/>
<proteinExistence type="predicted"/>
<protein>
    <submittedName>
        <fullName evidence="1">Uncharacterized protein</fullName>
    </submittedName>
</protein>